<keyword evidence="1" id="KW-1133">Transmembrane helix</keyword>
<keyword evidence="3" id="KW-1185">Reference proteome</keyword>
<evidence type="ECO:0000313" key="3">
    <source>
        <dbReference type="Proteomes" id="UP000095767"/>
    </source>
</evidence>
<dbReference type="AlphaFoldDB" id="A0A1E5WIF9"/>
<gene>
    <name evidence="2" type="ORF">BAE44_0001792</name>
</gene>
<dbReference type="PANTHER" id="PTHR34459:SF2">
    <property type="entry name" value="TRANSMEMBRANE PROTEIN"/>
    <property type="match status" value="1"/>
</dbReference>
<evidence type="ECO:0000256" key="1">
    <source>
        <dbReference type="SAM" id="Phobius"/>
    </source>
</evidence>
<dbReference type="PANTHER" id="PTHR34459">
    <property type="entry name" value="OS01G0264500 PROTEIN"/>
    <property type="match status" value="1"/>
</dbReference>
<name>A0A1E5WIF9_9POAL</name>
<organism evidence="2 3">
    <name type="scientific">Dichanthelium oligosanthes</name>
    <dbReference type="NCBI Taxonomy" id="888268"/>
    <lineage>
        <taxon>Eukaryota</taxon>
        <taxon>Viridiplantae</taxon>
        <taxon>Streptophyta</taxon>
        <taxon>Embryophyta</taxon>
        <taxon>Tracheophyta</taxon>
        <taxon>Spermatophyta</taxon>
        <taxon>Magnoliopsida</taxon>
        <taxon>Liliopsida</taxon>
        <taxon>Poales</taxon>
        <taxon>Poaceae</taxon>
        <taxon>PACMAD clade</taxon>
        <taxon>Panicoideae</taxon>
        <taxon>Panicodae</taxon>
        <taxon>Paniceae</taxon>
        <taxon>Dichantheliinae</taxon>
        <taxon>Dichanthelium</taxon>
    </lineage>
</organism>
<dbReference type="EMBL" id="LWDX02006429">
    <property type="protein sequence ID" value="OEL37189.1"/>
    <property type="molecule type" value="Genomic_DNA"/>
</dbReference>
<protein>
    <submittedName>
        <fullName evidence="2">Uncharacterized protein</fullName>
    </submittedName>
</protein>
<reference evidence="2 3" key="1">
    <citation type="submission" date="2016-09" db="EMBL/GenBank/DDBJ databases">
        <title>The draft genome of Dichanthelium oligosanthes: A C3 panicoid grass species.</title>
        <authorList>
            <person name="Studer A.J."/>
            <person name="Schnable J.C."/>
            <person name="Brutnell T.P."/>
        </authorList>
    </citation>
    <scope>NUCLEOTIDE SEQUENCE [LARGE SCALE GENOMIC DNA]</scope>
    <source>
        <strain evidence="3">cv. Kellogg 1175</strain>
        <tissue evidence="2">Leaf</tissue>
    </source>
</reference>
<evidence type="ECO:0000313" key="2">
    <source>
        <dbReference type="EMBL" id="OEL37189.1"/>
    </source>
</evidence>
<comment type="caution">
    <text evidence="2">The sequence shown here is derived from an EMBL/GenBank/DDBJ whole genome shotgun (WGS) entry which is preliminary data.</text>
</comment>
<dbReference type="STRING" id="888268.A0A1E5WIF9"/>
<sequence length="105" mass="11246">MLLIRFQAGSGAGALLSAVHGFNTGIPFVRKHVKGPKWLQLLVGVPPLLLFSGASAVFGAYALPRFAQLTVTSYYAASSGSHYAVSQITRQIESSHILESDEKSR</sequence>
<dbReference type="Proteomes" id="UP000095767">
    <property type="component" value="Unassembled WGS sequence"/>
</dbReference>
<feature type="transmembrane region" description="Helical" evidence="1">
    <location>
        <begin position="45"/>
        <end position="63"/>
    </location>
</feature>
<proteinExistence type="predicted"/>
<keyword evidence="1" id="KW-0812">Transmembrane</keyword>
<keyword evidence="1" id="KW-0472">Membrane</keyword>
<accession>A0A1E5WIF9</accession>